<evidence type="ECO:0000259" key="12">
    <source>
        <dbReference type="PROSITE" id="PS50112"/>
    </source>
</evidence>
<organism evidence="14 15">
    <name type="scientific">Geothrix limicola</name>
    <dbReference type="NCBI Taxonomy" id="2927978"/>
    <lineage>
        <taxon>Bacteria</taxon>
        <taxon>Pseudomonadati</taxon>
        <taxon>Acidobacteriota</taxon>
        <taxon>Holophagae</taxon>
        <taxon>Holophagales</taxon>
        <taxon>Holophagaceae</taxon>
        <taxon>Geothrix</taxon>
    </lineage>
</organism>
<keyword evidence="6" id="KW-0418">Kinase</keyword>
<keyword evidence="3 9" id="KW-0597">Phosphoprotein</keyword>
<feature type="domain" description="PAS" evidence="12">
    <location>
        <begin position="26"/>
        <end position="96"/>
    </location>
</feature>
<comment type="caution">
    <text evidence="14">The sequence shown here is derived from an EMBL/GenBank/DDBJ whole genome shotgun (WGS) entry which is preliminary data.</text>
</comment>
<dbReference type="Pfam" id="PF00072">
    <property type="entry name" value="Response_reg"/>
    <property type="match status" value="1"/>
</dbReference>
<dbReference type="SUPFAM" id="SSF52172">
    <property type="entry name" value="CheY-like"/>
    <property type="match status" value="1"/>
</dbReference>
<sequence>MHETGADMSDPDPACKRAGAASAGLSVERMRALLSYSWDILSLLDGQGRLIYNSPAAQRLHGFDPAEMEGRSTFEFFHPDDAPGVAEVFESCLAQPGLPVCVQYRYARKDGSWIWMEAVAVNMLDNPSIRAIVVNSRDISERKYHERELERMNRLYGMLSHLGHTLVRVQNREGLFQEICNMAVEKGGFRLAWIGWTDPVSQQVIPVAKAGPGLGYLEGLSVWADARAEGMGPTGRCIRENRSYICQDFLEDPATAPWRDKAAAFNLHASASVPIRFQGQAAGALMVYSSEAGVFQDQDVALLEEASAQISFGLEHLASEDQRRVLESELFQVQKMESLGSLAGGVAHDMNNVLGSILAMASMHQELQPPETPAHQAFSVIVHACDRGASLLRRLLDFARRDLSDIQVVHLNALIQEEVLLLERTTLGQIRLAMDLDSALPAIRGDASALLHAIMNLCINAVDAMPSGGCLTLRTRTTPGGWAELEVEDSGHGMSKEVMEKALDPFFTTKPTGKGTGLGLSIVYSTVNAHHGIMELRSEVGVGTRVILRFPAAEAIEDGQCISAEPAPGEPTPSLDVVLVDDDPLIRDTLASVIQCLGHRVTPLDSGEAALAWLASDRVAEVLILDMNMPGLGGGGTLPYLRDLRPELPVLLATGRVDQTALDLVQAFPHVKLLPKPFSMNELKARLEALVAQTHS</sequence>
<dbReference type="Gene3D" id="3.30.565.10">
    <property type="entry name" value="Histidine kinase-like ATPase, C-terminal domain"/>
    <property type="match status" value="1"/>
</dbReference>
<evidence type="ECO:0000259" key="13">
    <source>
        <dbReference type="PROSITE" id="PS50113"/>
    </source>
</evidence>
<reference evidence="14 15" key="1">
    <citation type="journal article" date="2023" name="Antonie Van Leeuwenhoek">
        <title>Mesoterricola silvestris gen. nov., sp. nov., Mesoterricola sediminis sp. nov., Geothrix oryzae sp. nov., Geothrix edaphica sp. nov., Geothrix rubra sp. nov., and Geothrix limicola sp. nov., six novel members of Acidobacteriota isolated from soils.</title>
        <authorList>
            <person name="Itoh H."/>
            <person name="Sugisawa Y."/>
            <person name="Mise K."/>
            <person name="Xu Z."/>
            <person name="Kuniyasu M."/>
            <person name="Ushijima N."/>
            <person name="Kawano K."/>
            <person name="Kobayashi E."/>
            <person name="Shiratori Y."/>
            <person name="Masuda Y."/>
            <person name="Senoo K."/>
        </authorList>
    </citation>
    <scope>NUCLEOTIDE SEQUENCE [LARGE SCALE GENOMIC DNA]</scope>
    <source>
        <strain evidence="14 15">Red804</strain>
    </source>
</reference>
<dbReference type="Pfam" id="PF08447">
    <property type="entry name" value="PAS_3"/>
    <property type="match status" value="1"/>
</dbReference>
<dbReference type="SMART" id="SM00091">
    <property type="entry name" value="PAS"/>
    <property type="match status" value="1"/>
</dbReference>
<evidence type="ECO:0000313" key="15">
    <source>
        <dbReference type="Proteomes" id="UP001165069"/>
    </source>
</evidence>
<name>A0ABQ5QHB3_9BACT</name>
<dbReference type="InterPro" id="IPR003018">
    <property type="entry name" value="GAF"/>
</dbReference>
<dbReference type="InterPro" id="IPR036097">
    <property type="entry name" value="HisK_dim/P_sf"/>
</dbReference>
<dbReference type="Gene3D" id="3.30.450.40">
    <property type="match status" value="1"/>
</dbReference>
<evidence type="ECO:0000259" key="11">
    <source>
        <dbReference type="PROSITE" id="PS50110"/>
    </source>
</evidence>
<evidence type="ECO:0000256" key="5">
    <source>
        <dbReference type="ARBA" id="ARBA00022741"/>
    </source>
</evidence>
<evidence type="ECO:0000256" key="7">
    <source>
        <dbReference type="ARBA" id="ARBA00022840"/>
    </source>
</evidence>
<dbReference type="SMART" id="SM00086">
    <property type="entry name" value="PAC"/>
    <property type="match status" value="1"/>
</dbReference>
<keyword evidence="4" id="KW-0808">Transferase</keyword>
<feature type="domain" description="Response regulatory" evidence="11">
    <location>
        <begin position="576"/>
        <end position="691"/>
    </location>
</feature>
<dbReference type="InterPro" id="IPR004358">
    <property type="entry name" value="Sig_transdc_His_kin-like_C"/>
</dbReference>
<gene>
    <name evidence="14" type="ORF">GETHLI_20670</name>
</gene>
<evidence type="ECO:0000256" key="6">
    <source>
        <dbReference type="ARBA" id="ARBA00022777"/>
    </source>
</evidence>
<dbReference type="EMBL" id="BSDE01000003">
    <property type="protein sequence ID" value="GLH73565.1"/>
    <property type="molecule type" value="Genomic_DNA"/>
</dbReference>
<dbReference type="EC" id="2.7.13.3" evidence="2"/>
<dbReference type="InterPro" id="IPR003661">
    <property type="entry name" value="HisK_dim/P_dom"/>
</dbReference>
<dbReference type="CDD" id="cd00130">
    <property type="entry name" value="PAS"/>
    <property type="match status" value="1"/>
</dbReference>
<dbReference type="InterPro" id="IPR003594">
    <property type="entry name" value="HATPase_dom"/>
</dbReference>
<dbReference type="Pfam" id="PF00512">
    <property type="entry name" value="HisKA"/>
    <property type="match status" value="1"/>
</dbReference>
<dbReference type="InterPro" id="IPR001789">
    <property type="entry name" value="Sig_transdc_resp-reg_receiver"/>
</dbReference>
<dbReference type="SUPFAM" id="SSF55785">
    <property type="entry name" value="PYP-like sensor domain (PAS domain)"/>
    <property type="match status" value="1"/>
</dbReference>
<dbReference type="InterPro" id="IPR000700">
    <property type="entry name" value="PAS-assoc_C"/>
</dbReference>
<dbReference type="InterPro" id="IPR013655">
    <property type="entry name" value="PAS_fold_3"/>
</dbReference>
<keyword evidence="15" id="KW-1185">Reference proteome</keyword>
<dbReference type="SMART" id="SM00065">
    <property type="entry name" value="GAF"/>
    <property type="match status" value="1"/>
</dbReference>
<dbReference type="InterPro" id="IPR001610">
    <property type="entry name" value="PAC"/>
</dbReference>
<dbReference type="InterPro" id="IPR029016">
    <property type="entry name" value="GAF-like_dom_sf"/>
</dbReference>
<dbReference type="PRINTS" id="PR00344">
    <property type="entry name" value="BCTRLSENSOR"/>
</dbReference>
<feature type="domain" description="PAC" evidence="13">
    <location>
        <begin position="100"/>
        <end position="151"/>
    </location>
</feature>
<dbReference type="Gene3D" id="3.40.50.2300">
    <property type="match status" value="1"/>
</dbReference>
<dbReference type="SUPFAM" id="SSF55781">
    <property type="entry name" value="GAF domain-like"/>
    <property type="match status" value="1"/>
</dbReference>
<dbReference type="Pfam" id="PF13185">
    <property type="entry name" value="GAF_2"/>
    <property type="match status" value="1"/>
</dbReference>
<dbReference type="Proteomes" id="UP001165069">
    <property type="component" value="Unassembled WGS sequence"/>
</dbReference>
<dbReference type="PROSITE" id="PS50109">
    <property type="entry name" value="HIS_KIN"/>
    <property type="match status" value="1"/>
</dbReference>
<dbReference type="NCBIfam" id="TIGR00229">
    <property type="entry name" value="sensory_box"/>
    <property type="match status" value="1"/>
</dbReference>
<dbReference type="SMART" id="SM00387">
    <property type="entry name" value="HATPase_c"/>
    <property type="match status" value="1"/>
</dbReference>
<dbReference type="PROSITE" id="PS50112">
    <property type="entry name" value="PAS"/>
    <property type="match status" value="1"/>
</dbReference>
<dbReference type="PANTHER" id="PTHR43065">
    <property type="entry name" value="SENSOR HISTIDINE KINASE"/>
    <property type="match status" value="1"/>
</dbReference>
<dbReference type="PROSITE" id="PS50110">
    <property type="entry name" value="RESPONSE_REGULATORY"/>
    <property type="match status" value="1"/>
</dbReference>
<evidence type="ECO:0000256" key="3">
    <source>
        <dbReference type="ARBA" id="ARBA00022553"/>
    </source>
</evidence>
<feature type="modified residue" description="4-aspartylphosphate" evidence="9">
    <location>
        <position position="626"/>
    </location>
</feature>
<accession>A0ABQ5QHB3</accession>
<keyword evidence="5" id="KW-0547">Nucleotide-binding</keyword>
<dbReference type="SMART" id="SM00448">
    <property type="entry name" value="REC"/>
    <property type="match status" value="1"/>
</dbReference>
<dbReference type="Gene3D" id="3.30.450.20">
    <property type="entry name" value="PAS domain"/>
    <property type="match status" value="1"/>
</dbReference>
<dbReference type="SUPFAM" id="SSF55874">
    <property type="entry name" value="ATPase domain of HSP90 chaperone/DNA topoisomerase II/histidine kinase"/>
    <property type="match status" value="1"/>
</dbReference>
<dbReference type="InterPro" id="IPR000014">
    <property type="entry name" value="PAS"/>
</dbReference>
<proteinExistence type="predicted"/>
<protein>
    <recommendedName>
        <fullName evidence="2">histidine kinase</fullName>
        <ecNumber evidence="2">2.7.13.3</ecNumber>
    </recommendedName>
</protein>
<dbReference type="InterPro" id="IPR035965">
    <property type="entry name" value="PAS-like_dom_sf"/>
</dbReference>
<keyword evidence="8" id="KW-0902">Two-component regulatory system</keyword>
<dbReference type="InterPro" id="IPR011006">
    <property type="entry name" value="CheY-like_superfamily"/>
</dbReference>
<evidence type="ECO:0000256" key="8">
    <source>
        <dbReference type="ARBA" id="ARBA00023012"/>
    </source>
</evidence>
<evidence type="ECO:0000313" key="14">
    <source>
        <dbReference type="EMBL" id="GLH73565.1"/>
    </source>
</evidence>
<evidence type="ECO:0000256" key="1">
    <source>
        <dbReference type="ARBA" id="ARBA00000085"/>
    </source>
</evidence>
<evidence type="ECO:0000259" key="10">
    <source>
        <dbReference type="PROSITE" id="PS50109"/>
    </source>
</evidence>
<dbReference type="Gene3D" id="1.10.287.130">
    <property type="match status" value="1"/>
</dbReference>
<dbReference type="SUPFAM" id="SSF47384">
    <property type="entry name" value="Homodimeric domain of signal transducing histidine kinase"/>
    <property type="match status" value="1"/>
</dbReference>
<dbReference type="Pfam" id="PF02518">
    <property type="entry name" value="HATPase_c"/>
    <property type="match status" value="1"/>
</dbReference>
<evidence type="ECO:0000256" key="9">
    <source>
        <dbReference type="PROSITE-ProRule" id="PRU00169"/>
    </source>
</evidence>
<evidence type="ECO:0000256" key="2">
    <source>
        <dbReference type="ARBA" id="ARBA00012438"/>
    </source>
</evidence>
<dbReference type="SMART" id="SM00388">
    <property type="entry name" value="HisKA"/>
    <property type="match status" value="1"/>
</dbReference>
<dbReference type="InterPro" id="IPR036890">
    <property type="entry name" value="HATPase_C_sf"/>
</dbReference>
<keyword evidence="7" id="KW-0067">ATP-binding</keyword>
<dbReference type="PANTHER" id="PTHR43065:SF46">
    <property type="entry name" value="C4-DICARBOXYLATE TRANSPORT SENSOR PROTEIN DCTB"/>
    <property type="match status" value="1"/>
</dbReference>
<dbReference type="CDD" id="cd00082">
    <property type="entry name" value="HisKA"/>
    <property type="match status" value="1"/>
</dbReference>
<evidence type="ECO:0000256" key="4">
    <source>
        <dbReference type="ARBA" id="ARBA00022679"/>
    </source>
</evidence>
<dbReference type="PROSITE" id="PS50113">
    <property type="entry name" value="PAC"/>
    <property type="match status" value="1"/>
</dbReference>
<comment type="catalytic activity">
    <reaction evidence="1">
        <text>ATP + protein L-histidine = ADP + protein N-phospho-L-histidine.</text>
        <dbReference type="EC" id="2.7.13.3"/>
    </reaction>
</comment>
<feature type="domain" description="Histidine kinase" evidence="10">
    <location>
        <begin position="345"/>
        <end position="554"/>
    </location>
</feature>
<dbReference type="InterPro" id="IPR005467">
    <property type="entry name" value="His_kinase_dom"/>
</dbReference>